<accession>A0A0C3RSY0</accession>
<keyword evidence="2" id="KW-0812">Transmembrane</keyword>
<evidence type="ECO:0000256" key="1">
    <source>
        <dbReference type="SAM" id="MobiDB-lite"/>
    </source>
</evidence>
<feature type="transmembrane region" description="Helical" evidence="2">
    <location>
        <begin position="105"/>
        <end position="123"/>
    </location>
</feature>
<feature type="transmembrane region" description="Helical" evidence="2">
    <location>
        <begin position="135"/>
        <end position="156"/>
    </location>
</feature>
<name>A0A0C3RSY0_PHLG1</name>
<feature type="region of interest" description="Disordered" evidence="1">
    <location>
        <begin position="1"/>
        <end position="74"/>
    </location>
</feature>
<evidence type="ECO:0000313" key="3">
    <source>
        <dbReference type="EMBL" id="KIP03616.1"/>
    </source>
</evidence>
<feature type="transmembrane region" description="Helical" evidence="2">
    <location>
        <begin position="203"/>
        <end position="224"/>
    </location>
</feature>
<dbReference type="HOGENOM" id="CLU_1161508_0_0_1"/>
<dbReference type="Proteomes" id="UP000053257">
    <property type="component" value="Unassembled WGS sequence"/>
</dbReference>
<sequence length="239" mass="25922">MNKGHHAPGSVPSNCLGRTAASDRPPPYRCTVDQHPRRCTHSSPLSFAGPRAHGPASVEQPHNYGSVPSSSPTSATVAPRAAAYSATPSESLPLHFTMRHMPDGGIWRAVVVSAIMCALIAGTDHRLFNGIVYEYVDWAALCFLTGARAVLLDLVWSAVIATVLAFIWPVNIIAFLIAVDWLIPGRPISFLLENGQGPVSILFYVSVLVVLGLLPPLLPLRWAIDWALGYFPRVERRSL</sequence>
<proteinExistence type="predicted"/>
<evidence type="ECO:0000313" key="4">
    <source>
        <dbReference type="Proteomes" id="UP000053257"/>
    </source>
</evidence>
<dbReference type="EMBL" id="KN840607">
    <property type="protein sequence ID" value="KIP03616.1"/>
    <property type="molecule type" value="Genomic_DNA"/>
</dbReference>
<reference evidence="3 4" key="1">
    <citation type="journal article" date="2014" name="PLoS Genet.">
        <title>Analysis of the Phlebiopsis gigantea genome, transcriptome and secretome provides insight into its pioneer colonization strategies of wood.</title>
        <authorList>
            <person name="Hori C."/>
            <person name="Ishida T."/>
            <person name="Igarashi K."/>
            <person name="Samejima M."/>
            <person name="Suzuki H."/>
            <person name="Master E."/>
            <person name="Ferreira P."/>
            <person name="Ruiz-Duenas F.J."/>
            <person name="Held B."/>
            <person name="Canessa P."/>
            <person name="Larrondo L.F."/>
            <person name="Schmoll M."/>
            <person name="Druzhinina I.S."/>
            <person name="Kubicek C.P."/>
            <person name="Gaskell J.A."/>
            <person name="Kersten P."/>
            <person name="St John F."/>
            <person name="Glasner J."/>
            <person name="Sabat G."/>
            <person name="Splinter BonDurant S."/>
            <person name="Syed K."/>
            <person name="Yadav J."/>
            <person name="Mgbeahuruike A.C."/>
            <person name="Kovalchuk A."/>
            <person name="Asiegbu F.O."/>
            <person name="Lackner G."/>
            <person name="Hoffmeister D."/>
            <person name="Rencoret J."/>
            <person name="Gutierrez A."/>
            <person name="Sun H."/>
            <person name="Lindquist E."/>
            <person name="Barry K."/>
            <person name="Riley R."/>
            <person name="Grigoriev I.V."/>
            <person name="Henrissat B."/>
            <person name="Kues U."/>
            <person name="Berka R.M."/>
            <person name="Martinez A.T."/>
            <person name="Covert S.F."/>
            <person name="Blanchette R.A."/>
            <person name="Cullen D."/>
        </authorList>
    </citation>
    <scope>NUCLEOTIDE SEQUENCE [LARGE SCALE GENOMIC DNA]</scope>
    <source>
        <strain evidence="3 4">11061_1 CR5-6</strain>
    </source>
</reference>
<dbReference type="AlphaFoldDB" id="A0A0C3RSY0"/>
<feature type="transmembrane region" description="Helical" evidence="2">
    <location>
        <begin position="163"/>
        <end position="183"/>
    </location>
</feature>
<keyword evidence="4" id="KW-1185">Reference proteome</keyword>
<evidence type="ECO:0000256" key="2">
    <source>
        <dbReference type="SAM" id="Phobius"/>
    </source>
</evidence>
<organism evidence="3 4">
    <name type="scientific">Phlebiopsis gigantea (strain 11061_1 CR5-6)</name>
    <name type="common">White-rot fungus</name>
    <name type="synonym">Peniophora gigantea</name>
    <dbReference type="NCBI Taxonomy" id="745531"/>
    <lineage>
        <taxon>Eukaryota</taxon>
        <taxon>Fungi</taxon>
        <taxon>Dikarya</taxon>
        <taxon>Basidiomycota</taxon>
        <taxon>Agaricomycotina</taxon>
        <taxon>Agaricomycetes</taxon>
        <taxon>Polyporales</taxon>
        <taxon>Phanerochaetaceae</taxon>
        <taxon>Phlebiopsis</taxon>
    </lineage>
</organism>
<protein>
    <submittedName>
        <fullName evidence="3">Uncharacterized protein</fullName>
    </submittedName>
</protein>
<gene>
    <name evidence="3" type="ORF">PHLGIDRAFT_20191</name>
</gene>
<keyword evidence="2" id="KW-1133">Transmembrane helix</keyword>
<keyword evidence="2" id="KW-0472">Membrane</keyword>